<accession>A0A4R0RHF9</accession>
<evidence type="ECO:0000256" key="1">
    <source>
        <dbReference type="SAM" id="MobiDB-lite"/>
    </source>
</evidence>
<keyword evidence="3" id="KW-1185">Reference proteome</keyword>
<sequence length="105" mass="11916">MSSEKTGVPGLENRGYDDERGVLDVEASDERDVTGDEEEEEAFAGMRRGEEGLRRPRERSGSAQWRQSIPAVFGRRPTCPQRRWLTASLLLQTDNYAHGRLSECF</sequence>
<comment type="caution">
    <text evidence="2">The sequence shown here is derived from an EMBL/GenBank/DDBJ whole genome shotgun (WGS) entry which is preliminary data.</text>
</comment>
<organism evidence="2 3">
    <name type="scientific">Steccherinum ochraceum</name>
    <dbReference type="NCBI Taxonomy" id="92696"/>
    <lineage>
        <taxon>Eukaryota</taxon>
        <taxon>Fungi</taxon>
        <taxon>Dikarya</taxon>
        <taxon>Basidiomycota</taxon>
        <taxon>Agaricomycotina</taxon>
        <taxon>Agaricomycetes</taxon>
        <taxon>Polyporales</taxon>
        <taxon>Steccherinaceae</taxon>
        <taxon>Steccherinum</taxon>
    </lineage>
</organism>
<dbReference type="EMBL" id="RWJN01000081">
    <property type="protein sequence ID" value="TCD67930.1"/>
    <property type="molecule type" value="Genomic_DNA"/>
</dbReference>
<evidence type="ECO:0000313" key="3">
    <source>
        <dbReference type="Proteomes" id="UP000292702"/>
    </source>
</evidence>
<gene>
    <name evidence="2" type="ORF">EIP91_011794</name>
</gene>
<evidence type="ECO:0000313" key="2">
    <source>
        <dbReference type="EMBL" id="TCD67930.1"/>
    </source>
</evidence>
<dbReference type="Proteomes" id="UP000292702">
    <property type="component" value="Unassembled WGS sequence"/>
</dbReference>
<feature type="compositionally biased region" description="Basic and acidic residues" evidence="1">
    <location>
        <begin position="47"/>
        <end position="60"/>
    </location>
</feature>
<feature type="region of interest" description="Disordered" evidence="1">
    <location>
        <begin position="1"/>
        <end position="72"/>
    </location>
</feature>
<name>A0A4R0RHF9_9APHY</name>
<proteinExistence type="predicted"/>
<feature type="compositionally biased region" description="Basic and acidic residues" evidence="1">
    <location>
        <begin position="14"/>
        <end position="34"/>
    </location>
</feature>
<dbReference type="AlphaFoldDB" id="A0A4R0RHF9"/>
<reference evidence="2 3" key="1">
    <citation type="submission" date="2018-11" db="EMBL/GenBank/DDBJ databases">
        <title>Genome assembly of Steccherinum ochraceum LE-BIN_3174, the white-rot fungus of the Steccherinaceae family (The Residual Polyporoid clade, Polyporales, Basidiomycota).</title>
        <authorList>
            <person name="Fedorova T.V."/>
            <person name="Glazunova O.A."/>
            <person name="Landesman E.O."/>
            <person name="Moiseenko K.V."/>
            <person name="Psurtseva N.V."/>
            <person name="Savinova O.S."/>
            <person name="Shakhova N.V."/>
            <person name="Tyazhelova T.V."/>
            <person name="Vasina D.V."/>
        </authorList>
    </citation>
    <scope>NUCLEOTIDE SEQUENCE [LARGE SCALE GENOMIC DNA]</scope>
    <source>
        <strain evidence="2 3">LE-BIN_3174</strain>
    </source>
</reference>
<protein>
    <submittedName>
        <fullName evidence="2">Uncharacterized protein</fullName>
    </submittedName>
</protein>